<dbReference type="AlphaFoldDB" id="A0A9N8WJK6"/>
<evidence type="ECO:0000313" key="1">
    <source>
        <dbReference type="EMBL" id="CAG8491890.1"/>
    </source>
</evidence>
<dbReference type="EMBL" id="CAJVPP010000542">
    <property type="protein sequence ID" value="CAG8491890.1"/>
    <property type="molecule type" value="Genomic_DNA"/>
</dbReference>
<sequence length="121" mass="13294">MISKIKYHNKLICGYNPLNLTPYGIGSDTWGEASESFISSFPILDSIHSAQISRAKDPQYSISYRTNHGPSFGAGWDLTIEGKVIRCSLISSYPGISDFITAGTTLHLDDYEVFGVVRKGT</sequence>
<dbReference type="Proteomes" id="UP000789375">
    <property type="component" value="Unassembled WGS sequence"/>
</dbReference>
<gene>
    <name evidence="1" type="ORF">FMOSSE_LOCUS3580</name>
</gene>
<organism evidence="1 2">
    <name type="scientific">Funneliformis mosseae</name>
    <name type="common">Endomycorrhizal fungus</name>
    <name type="synonym">Glomus mosseae</name>
    <dbReference type="NCBI Taxonomy" id="27381"/>
    <lineage>
        <taxon>Eukaryota</taxon>
        <taxon>Fungi</taxon>
        <taxon>Fungi incertae sedis</taxon>
        <taxon>Mucoromycota</taxon>
        <taxon>Glomeromycotina</taxon>
        <taxon>Glomeromycetes</taxon>
        <taxon>Glomerales</taxon>
        <taxon>Glomeraceae</taxon>
        <taxon>Funneliformis</taxon>
    </lineage>
</organism>
<proteinExistence type="predicted"/>
<evidence type="ECO:0000313" key="2">
    <source>
        <dbReference type="Proteomes" id="UP000789375"/>
    </source>
</evidence>
<name>A0A9N8WJK6_FUNMO</name>
<protein>
    <submittedName>
        <fullName evidence="1">8801_t:CDS:1</fullName>
    </submittedName>
</protein>
<reference evidence="1" key="1">
    <citation type="submission" date="2021-06" db="EMBL/GenBank/DDBJ databases">
        <authorList>
            <person name="Kallberg Y."/>
            <person name="Tangrot J."/>
            <person name="Rosling A."/>
        </authorList>
    </citation>
    <scope>NUCLEOTIDE SEQUENCE</scope>
    <source>
        <strain evidence="1">87-6 pot B 2015</strain>
    </source>
</reference>
<keyword evidence="2" id="KW-1185">Reference proteome</keyword>
<accession>A0A9N8WJK6</accession>
<comment type="caution">
    <text evidence="1">The sequence shown here is derived from an EMBL/GenBank/DDBJ whole genome shotgun (WGS) entry which is preliminary data.</text>
</comment>